<dbReference type="Proteomes" id="UP001620626">
    <property type="component" value="Unassembled WGS sequence"/>
</dbReference>
<evidence type="ECO:0000256" key="1">
    <source>
        <dbReference type="SAM" id="Phobius"/>
    </source>
</evidence>
<protein>
    <recommendedName>
        <fullName evidence="4">Methyltransferase FkbM domain-containing protein</fullName>
    </recommendedName>
</protein>
<proteinExistence type="predicted"/>
<evidence type="ECO:0000313" key="3">
    <source>
        <dbReference type="Proteomes" id="UP001620626"/>
    </source>
</evidence>
<evidence type="ECO:0000313" key="2">
    <source>
        <dbReference type="EMBL" id="KAL3103029.1"/>
    </source>
</evidence>
<accession>A0ABD2KKR7</accession>
<keyword evidence="1" id="KW-0812">Transmembrane</keyword>
<keyword evidence="1" id="KW-1133">Transmembrane helix</keyword>
<gene>
    <name evidence="2" type="ORF">niasHT_020754</name>
</gene>
<dbReference type="AlphaFoldDB" id="A0ABD2KKR7"/>
<keyword evidence="1" id="KW-0472">Membrane</keyword>
<keyword evidence="3" id="KW-1185">Reference proteome</keyword>
<sequence length="328" mass="36977">MPQCSNGGANNVYKKSLSEFLAICDRDFNDRLEMTFWAKFCRLPDNRTVDNRTVDNRTVDNPTVRTIRQSPLLMKNNNEEEEENNTDVNGQYFNYNSSRKLCKKFTLIVILICLITFALLTTVVFHGSMITRQNIVSSGSHLDSELIWTEEDNWIVDITTFFTHETCPLINSSAFQRAIEHQKRGLVQLFLANGQLDVNGTWTLIPQHYNQIWGNLFNKLNVLKLLSDECRLVTADPAAEINANLTRQIGGTFVEAAVGGETATGQPVNFWGKDVLVTGVVERKSLPQIGIVEFLNNNFGWAQQKVVDLLLIDIEGAEFGILEQLAGN</sequence>
<dbReference type="EMBL" id="JBICBT010000741">
    <property type="protein sequence ID" value="KAL3103029.1"/>
    <property type="molecule type" value="Genomic_DNA"/>
</dbReference>
<evidence type="ECO:0008006" key="4">
    <source>
        <dbReference type="Google" id="ProtNLM"/>
    </source>
</evidence>
<organism evidence="2 3">
    <name type="scientific">Heterodera trifolii</name>
    <dbReference type="NCBI Taxonomy" id="157864"/>
    <lineage>
        <taxon>Eukaryota</taxon>
        <taxon>Metazoa</taxon>
        <taxon>Ecdysozoa</taxon>
        <taxon>Nematoda</taxon>
        <taxon>Chromadorea</taxon>
        <taxon>Rhabditida</taxon>
        <taxon>Tylenchina</taxon>
        <taxon>Tylenchomorpha</taxon>
        <taxon>Tylenchoidea</taxon>
        <taxon>Heteroderidae</taxon>
        <taxon>Heteroderinae</taxon>
        <taxon>Heterodera</taxon>
    </lineage>
</organism>
<comment type="caution">
    <text evidence="2">The sequence shown here is derived from an EMBL/GenBank/DDBJ whole genome shotgun (WGS) entry which is preliminary data.</text>
</comment>
<feature type="transmembrane region" description="Helical" evidence="1">
    <location>
        <begin position="105"/>
        <end position="125"/>
    </location>
</feature>
<reference evidence="2 3" key="1">
    <citation type="submission" date="2024-10" db="EMBL/GenBank/DDBJ databases">
        <authorList>
            <person name="Kim D."/>
        </authorList>
    </citation>
    <scope>NUCLEOTIDE SEQUENCE [LARGE SCALE GENOMIC DNA]</scope>
    <source>
        <strain evidence="2">BH-2024</strain>
    </source>
</reference>
<name>A0ABD2KKR7_9BILA</name>